<dbReference type="InterPro" id="IPR023175">
    <property type="entry name" value="Vta1/CALS_N_sf"/>
</dbReference>
<dbReference type="GO" id="GO:0015031">
    <property type="term" value="P:protein transport"/>
    <property type="evidence" value="ECO:0007669"/>
    <property type="project" value="UniProtKB-KW"/>
</dbReference>
<organism evidence="11 12">
    <name type="scientific">Psylliodes chrysocephalus</name>
    <dbReference type="NCBI Taxonomy" id="3402493"/>
    <lineage>
        <taxon>Eukaryota</taxon>
        <taxon>Metazoa</taxon>
        <taxon>Ecdysozoa</taxon>
        <taxon>Arthropoda</taxon>
        <taxon>Hexapoda</taxon>
        <taxon>Insecta</taxon>
        <taxon>Pterygota</taxon>
        <taxon>Neoptera</taxon>
        <taxon>Endopterygota</taxon>
        <taxon>Coleoptera</taxon>
        <taxon>Polyphaga</taxon>
        <taxon>Cucujiformia</taxon>
        <taxon>Chrysomeloidea</taxon>
        <taxon>Chrysomelidae</taxon>
        <taxon>Galerucinae</taxon>
        <taxon>Alticini</taxon>
        <taxon>Psylliodes</taxon>
    </lineage>
</organism>
<dbReference type="EMBL" id="OV651830">
    <property type="protein sequence ID" value="CAH1105038.1"/>
    <property type="molecule type" value="Genomic_DNA"/>
</dbReference>
<evidence type="ECO:0000259" key="9">
    <source>
        <dbReference type="Pfam" id="PF04652"/>
    </source>
</evidence>
<dbReference type="InterPro" id="IPR039431">
    <property type="entry name" value="Vta1/CALS_N"/>
</dbReference>
<evidence type="ECO:0000259" key="10">
    <source>
        <dbReference type="Pfam" id="PF18097"/>
    </source>
</evidence>
<proteinExistence type="inferred from homology"/>
<evidence type="ECO:0000256" key="5">
    <source>
        <dbReference type="ARBA" id="ARBA00022490"/>
    </source>
</evidence>
<keyword evidence="12" id="KW-1185">Reference proteome</keyword>
<dbReference type="GO" id="GO:0005771">
    <property type="term" value="C:multivesicular body"/>
    <property type="evidence" value="ECO:0007669"/>
    <property type="project" value="TreeGrafter"/>
</dbReference>
<protein>
    <recommendedName>
        <fullName evidence="13">Vacuolar protein sorting-associated protein VTA1-like protein</fullName>
    </recommendedName>
</protein>
<dbReference type="PANTHER" id="PTHR46009">
    <property type="entry name" value="VACUOLAR PROTEIN SORTING-ASSOCIATED PROTEIN VTA1 HOMOLOG"/>
    <property type="match status" value="1"/>
</dbReference>
<dbReference type="Pfam" id="PF04652">
    <property type="entry name" value="Vta1"/>
    <property type="match status" value="1"/>
</dbReference>
<keyword evidence="7" id="KW-0653">Protein transport</keyword>
<dbReference type="Gene3D" id="1.20.5.420">
    <property type="entry name" value="Immunoglobulin FC, subunit C"/>
    <property type="match status" value="1"/>
</dbReference>
<evidence type="ECO:0000256" key="3">
    <source>
        <dbReference type="ARBA" id="ARBA00007895"/>
    </source>
</evidence>
<name>A0A9P0CR36_9CUCU</name>
<dbReference type="Pfam" id="PF18097">
    <property type="entry name" value="Vta1_C"/>
    <property type="match status" value="1"/>
</dbReference>
<sequence length="337" mass="36957">MVKFPPVTAEVKPLAHLLKLADEHDERNIVVAYWARMSACLLALQLVPGKKSPQTAELMRALLDWLEQTKKANHENEGITSETTAQALIEEYALRLFSYADQQDRAQIFNKNTVKTFYTAGILMDVLDQFGTLPDDIREKRKYAKWKAAYIHNCLKAGETPMSGPPRSYNEDGDDDGIVHNSQLSQEELSTYTKYTGPVSFDDAKKPMAPPSPPPEIPFIPPKPMGPNNEDNSNYAGGFSHVPASSPITPLAPVNPTPFFPPAPAEPSPAPITPSEPFKPAVAPKSAVTGYAPSPAVIQKAQKYTKFATSALNYDDVKSAMDNLQKAMNLLQCGAEE</sequence>
<dbReference type="PANTHER" id="PTHR46009:SF1">
    <property type="entry name" value="VACUOLAR PROTEIN SORTING-ASSOCIATED PROTEIN VTA1 HOMOLOG"/>
    <property type="match status" value="1"/>
</dbReference>
<feature type="domain" description="Vta1 C-terminal" evidence="10">
    <location>
        <begin position="297"/>
        <end position="332"/>
    </location>
</feature>
<evidence type="ECO:0000256" key="6">
    <source>
        <dbReference type="ARBA" id="ARBA00022753"/>
    </source>
</evidence>
<evidence type="ECO:0000256" key="7">
    <source>
        <dbReference type="ARBA" id="ARBA00022927"/>
    </source>
</evidence>
<keyword evidence="8" id="KW-0472">Membrane</keyword>
<evidence type="ECO:0008006" key="13">
    <source>
        <dbReference type="Google" id="ProtNLM"/>
    </source>
</evidence>
<dbReference type="Gene3D" id="1.25.40.270">
    <property type="entry name" value="Vacuolar protein sorting-associated protein vta1"/>
    <property type="match status" value="1"/>
</dbReference>
<keyword evidence="6" id="KW-0967">Endosome</keyword>
<dbReference type="OrthoDB" id="391137at2759"/>
<feature type="domain" description="Vta1/callose synthase N-terminal" evidence="9">
    <location>
        <begin position="14"/>
        <end position="156"/>
    </location>
</feature>
<dbReference type="GO" id="GO:0032511">
    <property type="term" value="P:late endosome to vacuole transport via multivesicular body sorting pathway"/>
    <property type="evidence" value="ECO:0007669"/>
    <property type="project" value="InterPro"/>
</dbReference>
<keyword evidence="5" id="KW-0963">Cytoplasm</keyword>
<accession>A0A9P0CR36</accession>
<keyword evidence="4" id="KW-0813">Transport</keyword>
<evidence type="ECO:0000256" key="8">
    <source>
        <dbReference type="ARBA" id="ARBA00023136"/>
    </source>
</evidence>
<evidence type="ECO:0000256" key="1">
    <source>
        <dbReference type="ARBA" id="ARBA00004481"/>
    </source>
</evidence>
<gene>
    <name evidence="11" type="ORF">PSYICH_LOCUS6112</name>
</gene>
<comment type="similarity">
    <text evidence="3">Belongs to the VTA1 family.</text>
</comment>
<evidence type="ECO:0000313" key="11">
    <source>
        <dbReference type="EMBL" id="CAH1105038.1"/>
    </source>
</evidence>
<dbReference type="InterPro" id="IPR041212">
    <property type="entry name" value="Vta1_C"/>
</dbReference>
<evidence type="ECO:0000256" key="2">
    <source>
        <dbReference type="ARBA" id="ARBA00004496"/>
    </source>
</evidence>
<evidence type="ECO:0000256" key="4">
    <source>
        <dbReference type="ARBA" id="ARBA00022448"/>
    </source>
</evidence>
<dbReference type="InterPro" id="IPR044538">
    <property type="entry name" value="Vta1-like"/>
</dbReference>
<dbReference type="AlphaFoldDB" id="A0A9P0CR36"/>
<comment type="subcellular location">
    <subcellularLocation>
        <location evidence="2">Cytoplasm</location>
    </subcellularLocation>
    <subcellularLocation>
        <location evidence="1">Endosome membrane</location>
        <topology evidence="1">Peripheral membrane protein</topology>
    </subcellularLocation>
</comment>
<dbReference type="Proteomes" id="UP001153636">
    <property type="component" value="Chromosome 18"/>
</dbReference>
<reference evidence="11" key="1">
    <citation type="submission" date="2022-01" db="EMBL/GenBank/DDBJ databases">
        <authorList>
            <person name="King R."/>
        </authorList>
    </citation>
    <scope>NUCLEOTIDE SEQUENCE</scope>
</reference>
<dbReference type="GO" id="GO:0010008">
    <property type="term" value="C:endosome membrane"/>
    <property type="evidence" value="ECO:0007669"/>
    <property type="project" value="UniProtKB-SubCell"/>
</dbReference>
<evidence type="ECO:0000313" key="12">
    <source>
        <dbReference type="Proteomes" id="UP001153636"/>
    </source>
</evidence>